<dbReference type="Pfam" id="PF01221">
    <property type="entry name" value="Dynein_light"/>
    <property type="match status" value="1"/>
</dbReference>
<dbReference type="GO" id="GO:0005868">
    <property type="term" value="C:cytoplasmic dynein complex"/>
    <property type="evidence" value="ECO:0007669"/>
    <property type="project" value="TreeGrafter"/>
</dbReference>
<dbReference type="InterPro" id="IPR037177">
    <property type="entry name" value="DLC_sf"/>
</dbReference>
<keyword evidence="1" id="KW-0243">Dynein</keyword>
<keyword evidence="1" id="KW-0505">Motor protein</keyword>
<dbReference type="EMBL" id="UZAN01041774">
    <property type="protein sequence ID" value="VDP74068.1"/>
    <property type="molecule type" value="Genomic_DNA"/>
</dbReference>
<dbReference type="InterPro" id="IPR001372">
    <property type="entry name" value="Dynein_light_chain_typ-1/2"/>
</dbReference>
<keyword evidence="1" id="KW-0493">Microtubule</keyword>
<dbReference type="GO" id="GO:0045505">
    <property type="term" value="F:dynein intermediate chain binding"/>
    <property type="evidence" value="ECO:0007669"/>
    <property type="project" value="TreeGrafter"/>
</dbReference>
<comment type="subcellular location">
    <subcellularLocation>
        <location evidence="1">Cytoplasm</location>
        <location evidence="1">Cytoskeleton</location>
    </subcellularLocation>
</comment>
<proteinExistence type="inferred from homology"/>
<dbReference type="PANTHER" id="PTHR11886">
    <property type="entry name" value="DYNEIN LIGHT CHAIN"/>
    <property type="match status" value="1"/>
</dbReference>
<dbReference type="WBParaSite" id="ECPE_0000495001-mRNA-1">
    <property type="protein sequence ID" value="ECPE_0000495001-mRNA-1"/>
    <property type="gene ID" value="ECPE_0000495001"/>
</dbReference>
<keyword evidence="1" id="KW-0206">Cytoskeleton</keyword>
<keyword evidence="1" id="KW-0963">Cytoplasm</keyword>
<keyword evidence="3" id="KW-1185">Reference proteome</keyword>
<evidence type="ECO:0000256" key="1">
    <source>
        <dbReference type="RuleBase" id="RU365010"/>
    </source>
</evidence>
<comment type="similarity">
    <text evidence="1">Belongs to the dynein light chain family.</text>
</comment>
<evidence type="ECO:0000313" key="3">
    <source>
        <dbReference type="Proteomes" id="UP000272942"/>
    </source>
</evidence>
<dbReference type="OrthoDB" id="10033309at2759"/>
<dbReference type="AlphaFoldDB" id="A0A183ADA3"/>
<accession>A0A183ADA3</accession>
<organism evidence="4">
    <name type="scientific">Echinostoma caproni</name>
    <dbReference type="NCBI Taxonomy" id="27848"/>
    <lineage>
        <taxon>Eukaryota</taxon>
        <taxon>Metazoa</taxon>
        <taxon>Spiralia</taxon>
        <taxon>Lophotrochozoa</taxon>
        <taxon>Platyhelminthes</taxon>
        <taxon>Trematoda</taxon>
        <taxon>Digenea</taxon>
        <taxon>Plagiorchiida</taxon>
        <taxon>Echinostomata</taxon>
        <taxon>Echinostomatoidea</taxon>
        <taxon>Echinostomatidae</taxon>
        <taxon>Echinostoma</taxon>
    </lineage>
</organism>
<gene>
    <name evidence="2" type="ORF">ECPE_LOCUS4938</name>
</gene>
<protein>
    <recommendedName>
        <fullName evidence="1">Dynein light chain</fullName>
    </recommendedName>
</protein>
<dbReference type="SUPFAM" id="SSF54648">
    <property type="entry name" value="DLC"/>
    <property type="match status" value="1"/>
</dbReference>
<evidence type="ECO:0000313" key="4">
    <source>
        <dbReference type="WBParaSite" id="ECPE_0000495001-mRNA-1"/>
    </source>
</evidence>
<dbReference type="SMART" id="SM01375">
    <property type="entry name" value="Dynein_light"/>
    <property type="match status" value="1"/>
</dbReference>
<dbReference type="Gene3D" id="3.30.740.10">
    <property type="entry name" value="Protein Inhibitor Of Neuronal Nitric Oxide Synthase"/>
    <property type="match status" value="1"/>
</dbReference>
<dbReference type="PANTHER" id="PTHR11886:SF35">
    <property type="entry name" value="DYNEIN LIGHT CHAIN"/>
    <property type="match status" value="1"/>
</dbReference>
<sequence length="122" mass="14328">MVGIRYKYLMALLRTSERFHFLVDFPTGKDESIDTDMPLDMQNFILALCVDATKRYKVEREIALHIKQKLQERYPGHWNCIVGMRFGSDIPPREFTQPTTTTVSLTPCYLVYSNGWHGKKYF</sequence>
<dbReference type="GO" id="GO:0005874">
    <property type="term" value="C:microtubule"/>
    <property type="evidence" value="ECO:0007669"/>
    <property type="project" value="UniProtKB-KW"/>
</dbReference>
<name>A0A183ADA3_9TREM</name>
<reference evidence="4" key="1">
    <citation type="submission" date="2016-06" db="UniProtKB">
        <authorList>
            <consortium name="WormBaseParasite"/>
        </authorList>
    </citation>
    <scope>IDENTIFICATION</scope>
</reference>
<dbReference type="GO" id="GO:0007017">
    <property type="term" value="P:microtubule-based process"/>
    <property type="evidence" value="ECO:0007669"/>
    <property type="project" value="InterPro"/>
</dbReference>
<reference evidence="2 3" key="2">
    <citation type="submission" date="2018-11" db="EMBL/GenBank/DDBJ databases">
        <authorList>
            <consortium name="Pathogen Informatics"/>
        </authorList>
    </citation>
    <scope>NUCLEOTIDE SEQUENCE [LARGE SCALE GENOMIC DNA]</scope>
    <source>
        <strain evidence="2 3">Egypt</strain>
    </source>
</reference>
<evidence type="ECO:0000313" key="2">
    <source>
        <dbReference type="EMBL" id="VDP74068.1"/>
    </source>
</evidence>
<dbReference type="Proteomes" id="UP000272942">
    <property type="component" value="Unassembled WGS sequence"/>
</dbReference>